<name>A0A645DZZ5_9ZZZZ</name>
<dbReference type="EMBL" id="VSSQ01041421">
    <property type="protein sequence ID" value="MPM94839.1"/>
    <property type="molecule type" value="Genomic_DNA"/>
</dbReference>
<organism evidence="1">
    <name type="scientific">bioreactor metagenome</name>
    <dbReference type="NCBI Taxonomy" id="1076179"/>
    <lineage>
        <taxon>unclassified sequences</taxon>
        <taxon>metagenomes</taxon>
        <taxon>ecological metagenomes</taxon>
    </lineage>
</organism>
<comment type="caution">
    <text evidence="1">The sequence shown here is derived from an EMBL/GenBank/DDBJ whole genome shotgun (WGS) entry which is preliminary data.</text>
</comment>
<gene>
    <name evidence="1" type="ORF">SDC9_141987</name>
</gene>
<evidence type="ECO:0000313" key="1">
    <source>
        <dbReference type="EMBL" id="MPM94839.1"/>
    </source>
</evidence>
<accession>A0A645DZZ5</accession>
<dbReference type="AlphaFoldDB" id="A0A645DZZ5"/>
<proteinExistence type="predicted"/>
<protein>
    <submittedName>
        <fullName evidence="1">Uncharacterized protein</fullName>
    </submittedName>
</protein>
<sequence length="139" mass="15281">MYLNLVPTGCCVRRIDRESRVCGDDCEAGALAGRFLAEVDTAGCAAERISGQTRAVDGDVFTADIAALARGRHVDSQPCAADFINIDGCILGQRVDNRVARARAFAHVKLRRVDKSACQRAFRVRFAHRHQADHERKAE</sequence>
<reference evidence="1" key="1">
    <citation type="submission" date="2019-08" db="EMBL/GenBank/DDBJ databases">
        <authorList>
            <person name="Kucharzyk K."/>
            <person name="Murdoch R.W."/>
            <person name="Higgins S."/>
            <person name="Loffler F."/>
        </authorList>
    </citation>
    <scope>NUCLEOTIDE SEQUENCE</scope>
</reference>